<evidence type="ECO:0000256" key="3">
    <source>
        <dbReference type="ARBA" id="ARBA00022989"/>
    </source>
</evidence>
<feature type="transmembrane region" description="Helical" evidence="5">
    <location>
        <begin position="275"/>
        <end position="291"/>
    </location>
</feature>
<dbReference type="GO" id="GO:0016020">
    <property type="term" value="C:membrane"/>
    <property type="evidence" value="ECO:0007669"/>
    <property type="project" value="UniProtKB-SubCell"/>
</dbReference>
<dbReference type="InterPro" id="IPR000620">
    <property type="entry name" value="EamA_dom"/>
</dbReference>
<dbReference type="AlphaFoldDB" id="A0A1H3VMD1"/>
<dbReference type="PANTHER" id="PTHR32322">
    <property type="entry name" value="INNER MEMBRANE TRANSPORTER"/>
    <property type="match status" value="1"/>
</dbReference>
<keyword evidence="2 5" id="KW-0812">Transmembrane</keyword>
<keyword evidence="4 5" id="KW-0472">Membrane</keyword>
<gene>
    <name evidence="7" type="ORF">SAMN05444370_101206</name>
</gene>
<reference evidence="7 8" key="1">
    <citation type="submission" date="2016-10" db="EMBL/GenBank/DDBJ databases">
        <authorList>
            <person name="de Groot N.N."/>
        </authorList>
    </citation>
    <scope>NUCLEOTIDE SEQUENCE [LARGE SCALE GENOMIC DNA]</scope>
    <source>
        <strain evidence="7 8">DSM 15345</strain>
    </source>
</reference>
<dbReference type="InterPro" id="IPR037185">
    <property type="entry name" value="EmrE-like"/>
</dbReference>
<name>A0A1H3VMD1_9RHOB</name>
<evidence type="ECO:0000256" key="4">
    <source>
        <dbReference type="ARBA" id="ARBA00023136"/>
    </source>
</evidence>
<accession>A0A1H3VMD1</accession>
<evidence type="ECO:0000313" key="8">
    <source>
        <dbReference type="Proteomes" id="UP000198703"/>
    </source>
</evidence>
<dbReference type="Proteomes" id="UP000198703">
    <property type="component" value="Unassembled WGS sequence"/>
</dbReference>
<feature type="transmembrane region" description="Helical" evidence="5">
    <location>
        <begin position="250"/>
        <end position="269"/>
    </location>
</feature>
<dbReference type="EMBL" id="FNQM01000001">
    <property type="protein sequence ID" value="SDZ75957.1"/>
    <property type="molecule type" value="Genomic_DNA"/>
</dbReference>
<feature type="domain" description="EamA" evidence="6">
    <location>
        <begin position="16"/>
        <end position="144"/>
    </location>
</feature>
<evidence type="ECO:0000256" key="5">
    <source>
        <dbReference type="SAM" id="Phobius"/>
    </source>
</evidence>
<proteinExistence type="predicted"/>
<dbReference type="SUPFAM" id="SSF103481">
    <property type="entry name" value="Multidrug resistance efflux transporter EmrE"/>
    <property type="match status" value="2"/>
</dbReference>
<evidence type="ECO:0000259" key="6">
    <source>
        <dbReference type="Pfam" id="PF00892"/>
    </source>
</evidence>
<feature type="transmembrane region" description="Helical" evidence="5">
    <location>
        <begin position="132"/>
        <end position="151"/>
    </location>
</feature>
<sequence>MQAQARITRGAAVELALLAVIWGASFLSIAVALREMGPLTAVLHRVGWAALLLWAIALWRGERPPADPAAWLSFAVMGLLNNIVPFSLMAWAQTHVETGLVSILNAATAVFGAVVAAAILPDERLTPLRAAGVAAGFAGVVAIIGAEALSGLDLRSLAQGAVGLGALSYAFASVWAKLRLRGVPPATAAAGMLTCSALMAAPLAAAVEGWPTLALSPQAWAAVAWFAGLGTAAAYLLYYRILATAGAANLMLVTLLIPPVAVALGAVALGERVGPTAWFGYMLLGLGLILIDGRSPRRLMRALRSPKRHG</sequence>
<keyword evidence="8" id="KW-1185">Reference proteome</keyword>
<dbReference type="Pfam" id="PF00892">
    <property type="entry name" value="EamA"/>
    <property type="match status" value="2"/>
</dbReference>
<evidence type="ECO:0000313" key="7">
    <source>
        <dbReference type="EMBL" id="SDZ75957.1"/>
    </source>
</evidence>
<evidence type="ECO:0000256" key="1">
    <source>
        <dbReference type="ARBA" id="ARBA00004141"/>
    </source>
</evidence>
<dbReference type="STRING" id="89524.SAMN05444370_101206"/>
<feature type="transmembrane region" description="Helical" evidence="5">
    <location>
        <begin position="98"/>
        <end position="120"/>
    </location>
</feature>
<comment type="subcellular location">
    <subcellularLocation>
        <location evidence="1">Membrane</location>
        <topology evidence="1">Multi-pass membrane protein</topology>
    </subcellularLocation>
</comment>
<dbReference type="OrthoDB" id="9810556at2"/>
<feature type="transmembrane region" description="Helical" evidence="5">
    <location>
        <begin position="12"/>
        <end position="33"/>
    </location>
</feature>
<dbReference type="PANTHER" id="PTHR32322:SF9">
    <property type="entry name" value="AMINO-ACID METABOLITE EFFLUX PUMP-RELATED"/>
    <property type="match status" value="1"/>
</dbReference>
<evidence type="ECO:0000256" key="2">
    <source>
        <dbReference type="ARBA" id="ARBA00022692"/>
    </source>
</evidence>
<dbReference type="InterPro" id="IPR050638">
    <property type="entry name" value="AA-Vitamin_Transporters"/>
</dbReference>
<dbReference type="RefSeq" id="WP_093247616.1">
    <property type="nucleotide sequence ID" value="NZ_FNQM01000001.1"/>
</dbReference>
<feature type="domain" description="EamA" evidence="6">
    <location>
        <begin position="164"/>
        <end position="291"/>
    </location>
</feature>
<keyword evidence="3 5" id="KW-1133">Transmembrane helix</keyword>
<feature type="transmembrane region" description="Helical" evidence="5">
    <location>
        <begin position="188"/>
        <end position="207"/>
    </location>
</feature>
<feature type="transmembrane region" description="Helical" evidence="5">
    <location>
        <begin position="71"/>
        <end position="92"/>
    </location>
</feature>
<feature type="transmembrane region" description="Helical" evidence="5">
    <location>
        <begin position="219"/>
        <end position="238"/>
    </location>
</feature>
<feature type="transmembrane region" description="Helical" evidence="5">
    <location>
        <begin position="39"/>
        <end position="59"/>
    </location>
</feature>
<organism evidence="7 8">
    <name type="scientific">Rubrimonas cliftonensis</name>
    <dbReference type="NCBI Taxonomy" id="89524"/>
    <lineage>
        <taxon>Bacteria</taxon>
        <taxon>Pseudomonadati</taxon>
        <taxon>Pseudomonadota</taxon>
        <taxon>Alphaproteobacteria</taxon>
        <taxon>Rhodobacterales</taxon>
        <taxon>Paracoccaceae</taxon>
        <taxon>Rubrimonas</taxon>
    </lineage>
</organism>
<protein>
    <submittedName>
        <fullName evidence="7">Uncharacterized membrane protein</fullName>
    </submittedName>
</protein>
<feature type="transmembrane region" description="Helical" evidence="5">
    <location>
        <begin position="157"/>
        <end position="176"/>
    </location>
</feature>